<dbReference type="RefSeq" id="WP_005015915.1">
    <property type="nucleotide sequence ID" value="NZ_BKHE01000032.1"/>
</dbReference>
<dbReference type="GO" id="GO:0044281">
    <property type="term" value="P:small molecule metabolic process"/>
    <property type="evidence" value="ECO:0007669"/>
    <property type="project" value="UniProtKB-ARBA"/>
</dbReference>
<proteinExistence type="predicted"/>
<reference evidence="5 6" key="1">
    <citation type="submission" date="2019-06" db="EMBL/GenBank/DDBJ databases">
        <title>Genome of Acinetobacter radioresistens APH1, a phenol degrading strain.</title>
        <authorList>
            <person name="Liu Y."/>
        </authorList>
    </citation>
    <scope>NUCLEOTIDE SEQUENCE [LARGE SCALE GENOMIC DNA]</scope>
    <source>
        <strain evidence="5 6">APH1</strain>
    </source>
</reference>
<name>A0A2T1J4A2_ACIRA</name>
<dbReference type="Gene3D" id="1.10.150.520">
    <property type="match status" value="1"/>
</dbReference>
<evidence type="ECO:0000256" key="1">
    <source>
        <dbReference type="ARBA" id="ARBA00001946"/>
    </source>
</evidence>
<dbReference type="InterPro" id="IPR006439">
    <property type="entry name" value="HAD-SF_hydro_IA"/>
</dbReference>
<dbReference type="SFLD" id="SFLDS00003">
    <property type="entry name" value="Haloacid_Dehalogenase"/>
    <property type="match status" value="1"/>
</dbReference>
<dbReference type="InterPro" id="IPR023214">
    <property type="entry name" value="HAD_sf"/>
</dbReference>
<keyword evidence="2" id="KW-0479">Metal-binding</keyword>
<gene>
    <name evidence="5" type="ORF">FHY67_02610</name>
</gene>
<dbReference type="InterPro" id="IPR036412">
    <property type="entry name" value="HAD-like_sf"/>
</dbReference>
<comment type="cofactor">
    <cofactor evidence="1">
        <name>Mg(2+)</name>
        <dbReference type="ChEBI" id="CHEBI:18420"/>
    </cofactor>
</comment>
<dbReference type="AlphaFoldDB" id="A0A2T1J4A2"/>
<dbReference type="CDD" id="cd16415">
    <property type="entry name" value="HAD_dREG-2_like"/>
    <property type="match status" value="1"/>
</dbReference>
<dbReference type="NCBIfam" id="TIGR01549">
    <property type="entry name" value="HAD-SF-IA-v1"/>
    <property type="match status" value="1"/>
</dbReference>
<evidence type="ECO:0000256" key="3">
    <source>
        <dbReference type="ARBA" id="ARBA00022801"/>
    </source>
</evidence>
<dbReference type="GO" id="GO:0016791">
    <property type="term" value="F:phosphatase activity"/>
    <property type="evidence" value="ECO:0007669"/>
    <property type="project" value="TreeGrafter"/>
</dbReference>
<organism evidence="5 6">
    <name type="scientific">Acinetobacter radioresistens</name>
    <dbReference type="NCBI Taxonomy" id="40216"/>
    <lineage>
        <taxon>Bacteria</taxon>
        <taxon>Pseudomonadati</taxon>
        <taxon>Pseudomonadota</taxon>
        <taxon>Gammaproteobacteria</taxon>
        <taxon>Moraxellales</taxon>
        <taxon>Moraxellaceae</taxon>
        <taxon>Acinetobacter</taxon>
    </lineage>
</organism>
<dbReference type="PANTHER" id="PTHR46470:SF2">
    <property type="entry name" value="GLYCERALDEHYDE 3-PHOSPHATE PHOSPHATASE"/>
    <property type="match status" value="1"/>
</dbReference>
<dbReference type="EMBL" id="VFBM01000002">
    <property type="protein sequence ID" value="TNX93366.1"/>
    <property type="molecule type" value="Genomic_DNA"/>
</dbReference>
<dbReference type="SFLD" id="SFLDG01129">
    <property type="entry name" value="C1.5:_HAD__Beta-PGM__Phosphata"/>
    <property type="match status" value="1"/>
</dbReference>
<protein>
    <submittedName>
        <fullName evidence="5">HAD family hydrolase</fullName>
    </submittedName>
</protein>
<dbReference type="GO" id="GO:0046872">
    <property type="term" value="F:metal ion binding"/>
    <property type="evidence" value="ECO:0007669"/>
    <property type="project" value="UniProtKB-KW"/>
</dbReference>
<sequence length="231" mass="26458">MIQAILFDLDNTLTHRDQSVEAYSYYLAQYYQRHLGEVDVMQIKAIINRIDNGGYPKKELLTHPSIAASVAQALQHELKWHHAVDFDELTAFWFEQFGLHAVPMEGSEQVLQELKQQGFKLAIVSNGGHDTRLKIIEGLNIAHYFDLIVSSELAGSKKPEPEIFQYVCQRLNVMPEECLFIGDHPINDIQGAQNAGMHPVWMEGFHEVDPYDAQLISPRIKKLEEIWQFIG</sequence>
<dbReference type="SFLD" id="SFLDG01135">
    <property type="entry name" value="C1.5.6:_HAD__Beta-PGM__Phospha"/>
    <property type="match status" value="1"/>
</dbReference>
<keyword evidence="3 5" id="KW-0378">Hydrolase</keyword>
<dbReference type="NCBIfam" id="TIGR01509">
    <property type="entry name" value="HAD-SF-IA-v3"/>
    <property type="match status" value="1"/>
</dbReference>
<accession>A0A2T1J4A2</accession>
<dbReference type="STRING" id="40216.GCA_001917365_02551"/>
<dbReference type="SUPFAM" id="SSF56784">
    <property type="entry name" value="HAD-like"/>
    <property type="match status" value="1"/>
</dbReference>
<dbReference type="InterPro" id="IPR051400">
    <property type="entry name" value="HAD-like_hydrolase"/>
</dbReference>
<keyword evidence="4" id="KW-0460">Magnesium</keyword>
<evidence type="ECO:0000313" key="6">
    <source>
        <dbReference type="Proteomes" id="UP000314285"/>
    </source>
</evidence>
<dbReference type="NCBIfam" id="TIGR01662">
    <property type="entry name" value="HAD-SF-IIIA"/>
    <property type="match status" value="1"/>
</dbReference>
<evidence type="ECO:0000256" key="4">
    <source>
        <dbReference type="ARBA" id="ARBA00022842"/>
    </source>
</evidence>
<dbReference type="PANTHER" id="PTHR46470">
    <property type="entry name" value="N-ACYLNEURAMINATE-9-PHOSPHATASE"/>
    <property type="match status" value="1"/>
</dbReference>
<evidence type="ECO:0000256" key="2">
    <source>
        <dbReference type="ARBA" id="ARBA00022723"/>
    </source>
</evidence>
<dbReference type="InterPro" id="IPR006549">
    <property type="entry name" value="HAD-SF_hydro_IIIA"/>
</dbReference>
<comment type="caution">
    <text evidence="5">The sequence shown here is derived from an EMBL/GenBank/DDBJ whole genome shotgun (WGS) entry which is preliminary data.</text>
</comment>
<evidence type="ECO:0000313" key="5">
    <source>
        <dbReference type="EMBL" id="TNX93366.1"/>
    </source>
</evidence>
<dbReference type="PRINTS" id="PR00413">
    <property type="entry name" value="HADHALOGNASE"/>
</dbReference>
<dbReference type="Gene3D" id="3.40.50.1000">
    <property type="entry name" value="HAD superfamily/HAD-like"/>
    <property type="match status" value="1"/>
</dbReference>
<dbReference type="Proteomes" id="UP000314285">
    <property type="component" value="Unassembled WGS sequence"/>
</dbReference>
<dbReference type="Pfam" id="PF00702">
    <property type="entry name" value="Hydrolase"/>
    <property type="match status" value="1"/>
</dbReference>